<keyword evidence="8" id="KW-1003">Cell membrane</keyword>
<feature type="transmembrane region" description="Helical" evidence="19">
    <location>
        <begin position="152"/>
        <end position="173"/>
    </location>
</feature>
<reference evidence="20 21" key="1">
    <citation type="submission" date="2020-09" db="EMBL/GenBank/DDBJ databases">
        <title>Flavimobilis rhizosphaerae sp. nov., isolated from rhizosphere soil of Spartina alterniflora.</title>
        <authorList>
            <person name="Hanqin C."/>
        </authorList>
    </citation>
    <scope>NUCLEOTIDE SEQUENCE [LARGE SCALE GENOMIC DNA]</scope>
    <source>
        <strain evidence="20 21">GY 10621</strain>
    </source>
</reference>
<keyword evidence="12 18" id="KW-0548">Nucleotidyltransferase</keyword>
<comment type="catalytic activity">
    <reaction evidence="1 18">
        <text>a 1,2-diacyl-sn-glycero-3-phosphate + CTP + H(+) = a CDP-1,2-diacyl-sn-glycerol + diphosphate</text>
        <dbReference type="Rhea" id="RHEA:16229"/>
        <dbReference type="ChEBI" id="CHEBI:15378"/>
        <dbReference type="ChEBI" id="CHEBI:33019"/>
        <dbReference type="ChEBI" id="CHEBI:37563"/>
        <dbReference type="ChEBI" id="CHEBI:58332"/>
        <dbReference type="ChEBI" id="CHEBI:58608"/>
        <dbReference type="EC" id="2.7.7.41"/>
    </reaction>
</comment>
<evidence type="ECO:0000256" key="10">
    <source>
        <dbReference type="ARBA" id="ARBA00022679"/>
    </source>
</evidence>
<dbReference type="RefSeq" id="WP_192279856.1">
    <property type="nucleotide sequence ID" value="NZ_JACZDF010000004.1"/>
</dbReference>
<dbReference type="PANTHER" id="PTHR46382:SF1">
    <property type="entry name" value="PHOSPHATIDATE CYTIDYLYLTRANSFERASE"/>
    <property type="match status" value="1"/>
</dbReference>
<evidence type="ECO:0000256" key="7">
    <source>
        <dbReference type="ARBA" id="ARBA00019373"/>
    </source>
</evidence>
<dbReference type="PROSITE" id="PS01315">
    <property type="entry name" value="CDS"/>
    <property type="match status" value="1"/>
</dbReference>
<evidence type="ECO:0000256" key="11">
    <source>
        <dbReference type="ARBA" id="ARBA00022692"/>
    </source>
</evidence>
<evidence type="ECO:0000256" key="6">
    <source>
        <dbReference type="ARBA" id="ARBA00012487"/>
    </source>
</evidence>
<evidence type="ECO:0000256" key="13">
    <source>
        <dbReference type="ARBA" id="ARBA00022989"/>
    </source>
</evidence>
<feature type="transmembrane region" description="Helical" evidence="19">
    <location>
        <begin position="46"/>
        <end position="65"/>
    </location>
</feature>
<proteinExistence type="inferred from homology"/>
<evidence type="ECO:0000256" key="3">
    <source>
        <dbReference type="ARBA" id="ARBA00005119"/>
    </source>
</evidence>
<protein>
    <recommendedName>
        <fullName evidence="7 18">Phosphatidate cytidylyltransferase</fullName>
        <ecNumber evidence="6 18">2.7.7.41</ecNumber>
    </recommendedName>
</protein>
<comment type="subcellular location">
    <subcellularLocation>
        <location evidence="2">Cell membrane</location>
        <topology evidence="2">Multi-pass membrane protein</topology>
    </subcellularLocation>
</comment>
<evidence type="ECO:0000256" key="8">
    <source>
        <dbReference type="ARBA" id="ARBA00022475"/>
    </source>
</evidence>
<comment type="pathway">
    <text evidence="3 18">Phospholipid metabolism; CDP-diacylglycerol biosynthesis; CDP-diacylglycerol from sn-glycerol 3-phosphate: step 3/3.</text>
</comment>
<keyword evidence="21" id="KW-1185">Reference proteome</keyword>
<dbReference type="Pfam" id="PF01148">
    <property type="entry name" value="CTP_transf_1"/>
    <property type="match status" value="1"/>
</dbReference>
<evidence type="ECO:0000256" key="17">
    <source>
        <dbReference type="ARBA" id="ARBA00023264"/>
    </source>
</evidence>
<gene>
    <name evidence="20" type="ORF">IGS67_09015</name>
</gene>
<organism evidence="20 21">
    <name type="scientific">Flavimobilis rhizosphaerae</name>
    <dbReference type="NCBI Taxonomy" id="2775421"/>
    <lineage>
        <taxon>Bacteria</taxon>
        <taxon>Bacillati</taxon>
        <taxon>Actinomycetota</taxon>
        <taxon>Actinomycetes</taxon>
        <taxon>Micrococcales</taxon>
        <taxon>Jonesiaceae</taxon>
        <taxon>Flavimobilis</taxon>
    </lineage>
</organism>
<dbReference type="EMBL" id="JACZDF010000004">
    <property type="protein sequence ID" value="MBD9699626.1"/>
    <property type="molecule type" value="Genomic_DNA"/>
</dbReference>
<comment type="caution">
    <text evidence="20">The sequence shown here is derived from an EMBL/GenBank/DDBJ whole genome shotgun (WGS) entry which is preliminary data.</text>
</comment>
<feature type="transmembrane region" description="Helical" evidence="19">
    <location>
        <begin position="217"/>
        <end position="239"/>
    </location>
</feature>
<comment type="pathway">
    <text evidence="4">Lipid metabolism.</text>
</comment>
<accession>A0ABR9DT85</accession>
<evidence type="ECO:0000256" key="15">
    <source>
        <dbReference type="ARBA" id="ARBA00023136"/>
    </source>
</evidence>
<feature type="transmembrane region" description="Helical" evidence="19">
    <location>
        <begin position="125"/>
        <end position="146"/>
    </location>
</feature>
<dbReference type="Proteomes" id="UP000642107">
    <property type="component" value="Unassembled WGS sequence"/>
</dbReference>
<keyword evidence="11 18" id="KW-0812">Transmembrane</keyword>
<sequence>MTEKLEGAVPATTTGRSGRDLPMAVAVGAGMLVVVGLALFVWQPAFVGLAVIAVGAALWELSHAFARRDVHLTLAPLWVGAAGILVSAYVAGPEAMFVAFTLTVLGALVWRALDGYGPSGLRDTAASTFAVAYLPLMAGFAMLMLAQPDGTWRVLLFILLPVASDTGGFFAGVRFGKHPLAPSISPKKSWEGLAGSFLLASLVGVVGMVLLDGPWWWGVALGLATPVTGTFGDLAESLLKRDLGLKDMGTLLPGHGGVLDRLDSLLLTAPFAYLMLSAALGG</sequence>
<evidence type="ECO:0000256" key="18">
    <source>
        <dbReference type="RuleBase" id="RU003938"/>
    </source>
</evidence>
<feature type="transmembrane region" description="Helical" evidence="19">
    <location>
        <begin position="96"/>
        <end position="113"/>
    </location>
</feature>
<keyword evidence="13 19" id="KW-1133">Transmembrane helix</keyword>
<evidence type="ECO:0000313" key="21">
    <source>
        <dbReference type="Proteomes" id="UP000642107"/>
    </source>
</evidence>
<keyword evidence="10 18" id="KW-0808">Transferase</keyword>
<evidence type="ECO:0000256" key="14">
    <source>
        <dbReference type="ARBA" id="ARBA00023098"/>
    </source>
</evidence>
<evidence type="ECO:0000256" key="5">
    <source>
        <dbReference type="ARBA" id="ARBA00010185"/>
    </source>
</evidence>
<keyword evidence="17" id="KW-1208">Phospholipid metabolism</keyword>
<keyword evidence="16" id="KW-0594">Phospholipid biosynthesis</keyword>
<evidence type="ECO:0000256" key="2">
    <source>
        <dbReference type="ARBA" id="ARBA00004651"/>
    </source>
</evidence>
<evidence type="ECO:0000256" key="4">
    <source>
        <dbReference type="ARBA" id="ARBA00005189"/>
    </source>
</evidence>
<evidence type="ECO:0000256" key="12">
    <source>
        <dbReference type="ARBA" id="ARBA00022695"/>
    </source>
</evidence>
<feature type="transmembrane region" description="Helical" evidence="19">
    <location>
        <begin position="193"/>
        <end position="211"/>
    </location>
</feature>
<comment type="similarity">
    <text evidence="5 18">Belongs to the CDS family.</text>
</comment>
<dbReference type="PANTHER" id="PTHR46382">
    <property type="entry name" value="PHOSPHATIDATE CYTIDYLYLTRANSFERASE"/>
    <property type="match status" value="1"/>
</dbReference>
<feature type="transmembrane region" description="Helical" evidence="19">
    <location>
        <begin position="72"/>
        <end position="90"/>
    </location>
</feature>
<keyword evidence="15 19" id="KW-0472">Membrane</keyword>
<dbReference type="InterPro" id="IPR000374">
    <property type="entry name" value="PC_trans"/>
</dbReference>
<name>A0ABR9DT85_9MICO</name>
<dbReference type="GO" id="GO:0016779">
    <property type="term" value="F:nucleotidyltransferase activity"/>
    <property type="evidence" value="ECO:0007669"/>
    <property type="project" value="UniProtKB-KW"/>
</dbReference>
<dbReference type="EC" id="2.7.7.41" evidence="6 18"/>
<evidence type="ECO:0000256" key="1">
    <source>
        <dbReference type="ARBA" id="ARBA00001698"/>
    </source>
</evidence>
<evidence type="ECO:0000313" key="20">
    <source>
        <dbReference type="EMBL" id="MBD9699626.1"/>
    </source>
</evidence>
<feature type="transmembrane region" description="Helical" evidence="19">
    <location>
        <begin position="21"/>
        <end position="40"/>
    </location>
</feature>
<evidence type="ECO:0000256" key="19">
    <source>
        <dbReference type="SAM" id="Phobius"/>
    </source>
</evidence>
<keyword evidence="14" id="KW-0443">Lipid metabolism</keyword>
<keyword evidence="9" id="KW-0444">Lipid biosynthesis</keyword>
<evidence type="ECO:0000256" key="16">
    <source>
        <dbReference type="ARBA" id="ARBA00023209"/>
    </source>
</evidence>
<evidence type="ECO:0000256" key="9">
    <source>
        <dbReference type="ARBA" id="ARBA00022516"/>
    </source>
</evidence>